<feature type="region of interest" description="Disordered" evidence="1">
    <location>
        <begin position="110"/>
        <end position="129"/>
    </location>
</feature>
<protein>
    <submittedName>
        <fullName evidence="3">Uncharacterized protein</fullName>
    </submittedName>
</protein>
<keyword evidence="2" id="KW-0472">Membrane</keyword>
<keyword evidence="2" id="KW-0812">Transmembrane</keyword>
<dbReference type="Proteomes" id="UP001320603">
    <property type="component" value="Chromosome"/>
</dbReference>
<dbReference type="RefSeq" id="WP_251967860.1">
    <property type="nucleotide sequence ID" value="NZ_CP146284.1"/>
</dbReference>
<name>A0ABZ2IMY6_9BACT</name>
<evidence type="ECO:0000313" key="4">
    <source>
        <dbReference type="Proteomes" id="UP001320603"/>
    </source>
</evidence>
<evidence type="ECO:0000256" key="2">
    <source>
        <dbReference type="SAM" id="Phobius"/>
    </source>
</evidence>
<keyword evidence="2" id="KW-1133">Transmembrane helix</keyword>
<keyword evidence="4" id="KW-1185">Reference proteome</keyword>
<reference evidence="3 4" key="1">
    <citation type="submission" date="2024-02" db="EMBL/GenBank/DDBJ databases">
        <title>Whole genome sequencing of Parabacteroides sp. AD58.</title>
        <authorList>
            <person name="Chaplin A.V."/>
            <person name="Pikina A.P."/>
            <person name="Sokolova S.R."/>
            <person name="Korostin D.O."/>
            <person name="Efimov B.A."/>
        </authorList>
    </citation>
    <scope>NUCLEOTIDE SEQUENCE [LARGE SCALE GENOMIC DNA]</scope>
    <source>
        <strain evidence="3 4">AD58</strain>
    </source>
</reference>
<organism evidence="3 4">
    <name type="scientific">Parabacteroides absconsus</name>
    <dbReference type="NCBI Taxonomy" id="2951805"/>
    <lineage>
        <taxon>Bacteria</taxon>
        <taxon>Pseudomonadati</taxon>
        <taxon>Bacteroidota</taxon>
        <taxon>Bacteroidia</taxon>
        <taxon>Bacteroidales</taxon>
        <taxon>Tannerellaceae</taxon>
        <taxon>Parabacteroides</taxon>
    </lineage>
</organism>
<evidence type="ECO:0000313" key="3">
    <source>
        <dbReference type="EMBL" id="WWV65516.1"/>
    </source>
</evidence>
<proteinExistence type="predicted"/>
<feature type="transmembrane region" description="Helical" evidence="2">
    <location>
        <begin position="28"/>
        <end position="45"/>
    </location>
</feature>
<dbReference type="EMBL" id="CP146284">
    <property type="protein sequence ID" value="WWV65516.1"/>
    <property type="molecule type" value="Genomic_DNA"/>
</dbReference>
<sequence>MRKILNVVHSFLMDVEKIELELTWIRKVWYVVVLVGTSIYVFNNFHELINFTFFDQFNGKNLIFILWLALILMPLFDNFEGFGIRFNTHKMIESNKISSQLADDVLKKGQKTSDELKSEMEKIISNEEK</sequence>
<evidence type="ECO:0000256" key="1">
    <source>
        <dbReference type="SAM" id="MobiDB-lite"/>
    </source>
</evidence>
<gene>
    <name evidence="3" type="ORF">NEE14_010960</name>
</gene>
<accession>A0ABZ2IMY6</accession>
<feature type="transmembrane region" description="Helical" evidence="2">
    <location>
        <begin position="57"/>
        <end position="76"/>
    </location>
</feature>